<protein>
    <submittedName>
        <fullName evidence="1">Uncharacterized protein</fullName>
    </submittedName>
</protein>
<evidence type="ECO:0000313" key="2">
    <source>
        <dbReference type="Proteomes" id="UP000605970"/>
    </source>
</evidence>
<accession>A0A8S9ZK70</accession>
<dbReference type="AlphaFoldDB" id="A0A8S9ZK70"/>
<organism evidence="1 2">
    <name type="scientific">Meloidogyne graminicola</name>
    <dbReference type="NCBI Taxonomy" id="189291"/>
    <lineage>
        <taxon>Eukaryota</taxon>
        <taxon>Metazoa</taxon>
        <taxon>Ecdysozoa</taxon>
        <taxon>Nematoda</taxon>
        <taxon>Chromadorea</taxon>
        <taxon>Rhabditida</taxon>
        <taxon>Tylenchina</taxon>
        <taxon>Tylenchomorpha</taxon>
        <taxon>Tylenchoidea</taxon>
        <taxon>Meloidogynidae</taxon>
        <taxon>Meloidogyninae</taxon>
        <taxon>Meloidogyne</taxon>
    </lineage>
</organism>
<evidence type="ECO:0000313" key="1">
    <source>
        <dbReference type="EMBL" id="KAF7633699.1"/>
    </source>
</evidence>
<dbReference type="Proteomes" id="UP000605970">
    <property type="component" value="Unassembled WGS sequence"/>
</dbReference>
<sequence>MNVGLQNLYLKMEGLYFMEL</sequence>
<name>A0A8S9ZK70_9BILA</name>
<proteinExistence type="predicted"/>
<comment type="caution">
    <text evidence="1">The sequence shown here is derived from an EMBL/GenBank/DDBJ whole genome shotgun (WGS) entry which is preliminary data.</text>
</comment>
<reference evidence="1" key="1">
    <citation type="journal article" date="2020" name="Ecol. Evol.">
        <title>Genome structure and content of the rice root-knot nematode (Meloidogyne graminicola).</title>
        <authorList>
            <person name="Phan N.T."/>
            <person name="Danchin E.G.J."/>
            <person name="Klopp C."/>
            <person name="Perfus-Barbeoch L."/>
            <person name="Kozlowski D.K."/>
            <person name="Koutsovoulos G.D."/>
            <person name="Lopez-Roques C."/>
            <person name="Bouchez O."/>
            <person name="Zahm M."/>
            <person name="Besnard G."/>
            <person name="Bellafiore S."/>
        </authorList>
    </citation>
    <scope>NUCLEOTIDE SEQUENCE</scope>
    <source>
        <strain evidence="1">VN-18</strain>
    </source>
</reference>
<dbReference type="EMBL" id="JABEBT010000071">
    <property type="protein sequence ID" value="KAF7633699.1"/>
    <property type="molecule type" value="Genomic_DNA"/>
</dbReference>
<keyword evidence="2" id="KW-1185">Reference proteome</keyword>
<gene>
    <name evidence="1" type="ORF">Mgra_00006880</name>
</gene>